<accession>A0A1F2WIQ2</accession>
<dbReference type="AlphaFoldDB" id="A0A1F2WIQ2"/>
<reference evidence="1 2" key="1">
    <citation type="journal article" date="2016" name="Nat. Commun.">
        <title>Thousands of microbial genomes shed light on interconnected biogeochemical processes in an aquifer system.</title>
        <authorList>
            <person name="Anantharaman K."/>
            <person name="Brown C.T."/>
            <person name="Hug L.A."/>
            <person name="Sharon I."/>
            <person name="Castelle C.J."/>
            <person name="Probst A.J."/>
            <person name="Thomas B.C."/>
            <person name="Singh A."/>
            <person name="Wilkins M.J."/>
            <person name="Karaoz U."/>
            <person name="Brodie E.L."/>
            <person name="Williams K.H."/>
            <person name="Hubbard S.S."/>
            <person name="Banfield J.F."/>
        </authorList>
    </citation>
    <scope>NUCLEOTIDE SEQUENCE [LARGE SCALE GENOMIC DNA]</scope>
</reference>
<protein>
    <submittedName>
        <fullName evidence="1">Uncharacterized protein</fullName>
    </submittedName>
</protein>
<evidence type="ECO:0000313" key="1">
    <source>
        <dbReference type="EMBL" id="OFW56729.1"/>
    </source>
</evidence>
<dbReference type="Proteomes" id="UP000177876">
    <property type="component" value="Unassembled WGS sequence"/>
</dbReference>
<sequence length="147" mass="16839">MQDFEDRSNTPPKLDIRTSFFTRKLSNKLDQQGSPIPPPIMLFLDTPLCTFNDEQREYFDQKFCPLIPNIISILEEVFNDLGADREGWDDLLTYGAKSETPIKICARAVSTKKAKEAKTNVLNPDAEQQTKKIQLPPQYDRLNPSMC</sequence>
<gene>
    <name evidence="1" type="ORF">A2Y75_08090</name>
</gene>
<dbReference type="STRING" id="1797197.A2Y75_08090"/>
<evidence type="ECO:0000313" key="2">
    <source>
        <dbReference type="Proteomes" id="UP000177876"/>
    </source>
</evidence>
<comment type="caution">
    <text evidence="1">The sequence shown here is derived from an EMBL/GenBank/DDBJ whole genome shotgun (WGS) entry which is preliminary data.</text>
</comment>
<name>A0A1F2WIQ2_9ACTN</name>
<proteinExistence type="predicted"/>
<organism evidence="1 2">
    <name type="scientific">Candidatus Solincola sediminis</name>
    <dbReference type="NCBI Taxonomy" id="1797199"/>
    <lineage>
        <taxon>Bacteria</taxon>
        <taxon>Bacillati</taxon>
        <taxon>Actinomycetota</taxon>
        <taxon>Candidatus Geothermincolia</taxon>
        <taxon>Candidatus Geothermincolales</taxon>
        <taxon>Candidatus Geothermincolaceae</taxon>
        <taxon>Candidatus Solincola</taxon>
    </lineage>
</organism>
<dbReference type="EMBL" id="MELK01000041">
    <property type="protein sequence ID" value="OFW56729.1"/>
    <property type="molecule type" value="Genomic_DNA"/>
</dbReference>